<feature type="compositionally biased region" description="Pro residues" evidence="1">
    <location>
        <begin position="204"/>
        <end position="216"/>
    </location>
</feature>
<feature type="region of interest" description="Disordered" evidence="1">
    <location>
        <begin position="150"/>
        <end position="223"/>
    </location>
</feature>
<protein>
    <submittedName>
        <fullName evidence="2">Uncharacterized protein</fullName>
    </submittedName>
</protein>
<dbReference type="AlphaFoldDB" id="A0A6A4VZM5"/>
<reference evidence="2 3" key="1">
    <citation type="submission" date="2019-07" db="EMBL/GenBank/DDBJ databases">
        <title>Draft genome assembly of a fouling barnacle, Amphibalanus amphitrite (Darwin, 1854): The first reference genome for Thecostraca.</title>
        <authorList>
            <person name="Kim W."/>
        </authorList>
    </citation>
    <scope>NUCLEOTIDE SEQUENCE [LARGE SCALE GENOMIC DNA]</scope>
    <source>
        <strain evidence="2">SNU_AA5</strain>
        <tissue evidence="2">Soma without cirri and trophi</tissue>
    </source>
</reference>
<organism evidence="2 3">
    <name type="scientific">Amphibalanus amphitrite</name>
    <name type="common">Striped barnacle</name>
    <name type="synonym">Balanus amphitrite</name>
    <dbReference type="NCBI Taxonomy" id="1232801"/>
    <lineage>
        <taxon>Eukaryota</taxon>
        <taxon>Metazoa</taxon>
        <taxon>Ecdysozoa</taxon>
        <taxon>Arthropoda</taxon>
        <taxon>Crustacea</taxon>
        <taxon>Multicrustacea</taxon>
        <taxon>Cirripedia</taxon>
        <taxon>Thoracica</taxon>
        <taxon>Thoracicalcarea</taxon>
        <taxon>Balanomorpha</taxon>
        <taxon>Balanoidea</taxon>
        <taxon>Balanidae</taxon>
        <taxon>Amphibalaninae</taxon>
        <taxon>Amphibalanus</taxon>
    </lineage>
</organism>
<comment type="caution">
    <text evidence="2">The sequence shown here is derived from an EMBL/GenBank/DDBJ whole genome shotgun (WGS) entry which is preliminary data.</text>
</comment>
<dbReference type="Proteomes" id="UP000440578">
    <property type="component" value="Unassembled WGS sequence"/>
</dbReference>
<feature type="compositionally biased region" description="Basic residues" evidence="1">
    <location>
        <begin position="541"/>
        <end position="551"/>
    </location>
</feature>
<feature type="region of interest" description="Disordered" evidence="1">
    <location>
        <begin position="670"/>
        <end position="696"/>
    </location>
</feature>
<dbReference type="EMBL" id="VIIS01001573">
    <property type="protein sequence ID" value="KAF0296282.1"/>
    <property type="molecule type" value="Genomic_DNA"/>
</dbReference>
<keyword evidence="3" id="KW-1185">Reference proteome</keyword>
<sequence>MLALSAWYGVNQYSASNAPSLASVSARRSGPGPGRCECALPASLRVVRMLHHVFPPPIQHRMGGAEEVPDLSQLSTAELQALLGLPDDLIPTEQEIAELQALLQENGVPLSVLMQAGQQNKAHEDELATLETASAPGDLHDAMLDAHPVMEDVHAPPPPDPHVLDAPPDPHVPDPHAFDAPVADPHAAPPPPPDPHEIPGAAAPAPPPPPPPPNPLPSMTTGSFGVPFSQAAMDAAHDVFDGANVPIAAVSNPFPQQPFPADYADYGQQFLGPAAFPLSPTSYYHPVRTFKFRLFVPTFREFFGFQFASQTIVEIYVAKKPGANQFTGIPDAFFEKKYWNVLFEVDGNKVISTMPTVLADTPAGRTAPGKDDIVAETEYNPVIGRYEPKTGGASQQPAPTPSEDYGYDSGTVDFEDYDYEQESSDYGYDSNSYSEKSNGYEYDENGYEYDSGGYEQSSSGYDYESGGNDYSSDGYGNGWPANPDDQFSRRSGATSASWRKPNKTPGGAYRRGQSRTRQRSPARGVNRMGTAAAGSRAAPARAKKRTSHNSNRRPAQSSRRPVPYGPNAGVPSRNRQSPASSRRRTKPVAAHKSSRRGSSQRRGSAPARTAQQGHQGRRPARHGKPAPAPTPPGWRPPQSTNYRSRWPEQLVADYEDNELRREAHRNQLKYKAKHGYMRRMSPERYTAWQSSRHRRS</sequence>
<feature type="compositionally biased region" description="Acidic residues" evidence="1">
    <location>
        <begin position="413"/>
        <end position="423"/>
    </location>
</feature>
<accession>A0A6A4VZM5</accession>
<evidence type="ECO:0000313" key="3">
    <source>
        <dbReference type="Proteomes" id="UP000440578"/>
    </source>
</evidence>
<name>A0A6A4VZM5_AMPAM</name>
<feature type="region of interest" description="Disordered" evidence="1">
    <location>
        <begin position="384"/>
        <end position="646"/>
    </location>
</feature>
<evidence type="ECO:0000313" key="2">
    <source>
        <dbReference type="EMBL" id="KAF0296282.1"/>
    </source>
</evidence>
<feature type="compositionally biased region" description="Low complexity" evidence="1">
    <location>
        <begin position="529"/>
        <end position="540"/>
    </location>
</feature>
<gene>
    <name evidence="2" type="ORF">FJT64_006214</name>
</gene>
<feature type="compositionally biased region" description="Pro residues" evidence="1">
    <location>
        <begin position="626"/>
        <end position="635"/>
    </location>
</feature>
<proteinExistence type="predicted"/>
<feature type="compositionally biased region" description="Basic residues" evidence="1">
    <location>
        <begin position="615"/>
        <end position="624"/>
    </location>
</feature>
<evidence type="ECO:0000256" key="1">
    <source>
        <dbReference type="SAM" id="MobiDB-lite"/>
    </source>
</evidence>
<feature type="compositionally biased region" description="Low complexity" evidence="1">
    <location>
        <begin position="424"/>
        <end position="440"/>
    </location>
</feature>
<feature type="compositionally biased region" description="Low complexity" evidence="1">
    <location>
        <begin position="448"/>
        <end position="474"/>
    </location>
</feature>